<evidence type="ECO:0000313" key="1">
    <source>
        <dbReference type="EMBL" id="KAG8464192.1"/>
    </source>
</evidence>
<evidence type="ECO:0000313" key="2">
    <source>
        <dbReference type="Proteomes" id="UP000751190"/>
    </source>
</evidence>
<protein>
    <submittedName>
        <fullName evidence="1">Uncharacterized protein</fullName>
    </submittedName>
</protein>
<keyword evidence="2" id="KW-1185">Reference proteome</keyword>
<sequence length="123" mass="13381">MGAYTQSEATRLARASCAATPGYSPEEQLREGARELRVRCEPPGGGPPCILDAFLHSSAPSEKQPAFRDLKPSFRQCFRRTRDSDWPTVESHAPRTAVTRTVVDVVRLLAGRTVTIVGASVAK</sequence>
<comment type="caution">
    <text evidence="1">The sequence shown here is derived from an EMBL/GenBank/DDBJ whole genome shotgun (WGS) entry which is preliminary data.</text>
</comment>
<dbReference type="AlphaFoldDB" id="A0A8J5XM27"/>
<reference evidence="1" key="1">
    <citation type="submission" date="2021-05" db="EMBL/GenBank/DDBJ databases">
        <title>The genome of the haptophyte Pavlova lutheri (Diacronema luteri, Pavlovales) - a model for lipid biosynthesis in eukaryotic algae.</title>
        <authorList>
            <person name="Hulatt C.J."/>
            <person name="Posewitz M.C."/>
        </authorList>
    </citation>
    <scope>NUCLEOTIDE SEQUENCE</scope>
    <source>
        <strain evidence="1">NIVA-4/92</strain>
    </source>
</reference>
<name>A0A8J5XM27_DIALT</name>
<dbReference type="Proteomes" id="UP000751190">
    <property type="component" value="Unassembled WGS sequence"/>
</dbReference>
<dbReference type="EMBL" id="JAGTXO010000013">
    <property type="protein sequence ID" value="KAG8464192.1"/>
    <property type="molecule type" value="Genomic_DNA"/>
</dbReference>
<proteinExistence type="predicted"/>
<accession>A0A8J5XM27</accession>
<gene>
    <name evidence="1" type="ORF">KFE25_003255</name>
</gene>
<organism evidence="1 2">
    <name type="scientific">Diacronema lutheri</name>
    <name type="common">Unicellular marine alga</name>
    <name type="synonym">Monochrysis lutheri</name>
    <dbReference type="NCBI Taxonomy" id="2081491"/>
    <lineage>
        <taxon>Eukaryota</taxon>
        <taxon>Haptista</taxon>
        <taxon>Haptophyta</taxon>
        <taxon>Pavlovophyceae</taxon>
        <taxon>Pavlovales</taxon>
        <taxon>Pavlovaceae</taxon>
        <taxon>Diacronema</taxon>
    </lineage>
</organism>
<dbReference type="OrthoDB" id="10578509at2759"/>